<evidence type="ECO:0000313" key="10">
    <source>
        <dbReference type="Proteomes" id="UP001374803"/>
    </source>
</evidence>
<feature type="transmembrane region" description="Helical" evidence="8">
    <location>
        <begin position="205"/>
        <end position="223"/>
    </location>
</feature>
<evidence type="ECO:0000256" key="4">
    <source>
        <dbReference type="ARBA" id="ARBA00022475"/>
    </source>
</evidence>
<dbReference type="Pfam" id="PF01925">
    <property type="entry name" value="TauE"/>
    <property type="match status" value="1"/>
</dbReference>
<evidence type="ECO:0000256" key="8">
    <source>
        <dbReference type="RuleBase" id="RU363041"/>
    </source>
</evidence>
<dbReference type="PANTHER" id="PTHR30269:SF0">
    <property type="entry name" value="MEMBRANE TRANSPORTER PROTEIN YFCA-RELATED"/>
    <property type="match status" value="1"/>
</dbReference>
<organism evidence="9 10">
    <name type="scientific">Pendulispora rubella</name>
    <dbReference type="NCBI Taxonomy" id="2741070"/>
    <lineage>
        <taxon>Bacteria</taxon>
        <taxon>Pseudomonadati</taxon>
        <taxon>Myxococcota</taxon>
        <taxon>Myxococcia</taxon>
        <taxon>Myxococcales</taxon>
        <taxon>Sorangiineae</taxon>
        <taxon>Pendulisporaceae</taxon>
        <taxon>Pendulispora</taxon>
    </lineage>
</organism>
<keyword evidence="4 8" id="KW-1003">Cell membrane</keyword>
<dbReference type="Proteomes" id="UP001374803">
    <property type="component" value="Chromosome"/>
</dbReference>
<dbReference type="InterPro" id="IPR052017">
    <property type="entry name" value="TSUP"/>
</dbReference>
<dbReference type="RefSeq" id="WP_394833894.1">
    <property type="nucleotide sequence ID" value="NZ_CP089929.1"/>
</dbReference>
<protein>
    <recommendedName>
        <fullName evidence="8">Probable membrane transporter protein</fullName>
    </recommendedName>
</protein>
<comment type="subcellular location">
    <subcellularLocation>
        <location evidence="1 8">Cell membrane</location>
        <topology evidence="1 8">Multi-pass membrane protein</topology>
    </subcellularLocation>
</comment>
<accession>A0ABZ2L6G6</accession>
<evidence type="ECO:0000256" key="1">
    <source>
        <dbReference type="ARBA" id="ARBA00004651"/>
    </source>
</evidence>
<name>A0ABZ2L6G6_9BACT</name>
<evidence type="ECO:0000256" key="3">
    <source>
        <dbReference type="ARBA" id="ARBA00022448"/>
    </source>
</evidence>
<evidence type="ECO:0000313" key="9">
    <source>
        <dbReference type="EMBL" id="WXB04257.1"/>
    </source>
</evidence>
<gene>
    <name evidence="9" type="ORF">LVJ94_46060</name>
</gene>
<feature type="transmembrane region" description="Helical" evidence="8">
    <location>
        <begin position="84"/>
        <end position="102"/>
    </location>
</feature>
<dbReference type="InterPro" id="IPR002781">
    <property type="entry name" value="TM_pro_TauE-like"/>
</dbReference>
<keyword evidence="10" id="KW-1185">Reference proteome</keyword>
<proteinExistence type="inferred from homology"/>
<reference evidence="9" key="1">
    <citation type="submission" date="2021-12" db="EMBL/GenBank/DDBJ databases">
        <title>Discovery of the Pendulisporaceae a myxobacterial family with distinct sporulation behavior and unique specialized metabolism.</title>
        <authorList>
            <person name="Garcia R."/>
            <person name="Popoff A."/>
            <person name="Bader C.D."/>
            <person name="Loehr J."/>
            <person name="Walesch S."/>
            <person name="Walt C."/>
            <person name="Boldt J."/>
            <person name="Bunk B."/>
            <person name="Haeckl F.J.F.P.J."/>
            <person name="Gunesch A.P."/>
            <person name="Birkelbach J."/>
            <person name="Nuebel U."/>
            <person name="Pietschmann T."/>
            <person name="Bach T."/>
            <person name="Mueller R."/>
        </authorList>
    </citation>
    <scope>NUCLEOTIDE SEQUENCE</scope>
    <source>
        <strain evidence="9">MSr11367</strain>
    </source>
</reference>
<feature type="transmembrane region" description="Helical" evidence="8">
    <location>
        <begin position="12"/>
        <end position="31"/>
    </location>
</feature>
<feature type="transmembrane region" description="Helical" evidence="8">
    <location>
        <begin position="108"/>
        <end position="125"/>
    </location>
</feature>
<keyword evidence="7 8" id="KW-0472">Membrane</keyword>
<evidence type="ECO:0000256" key="7">
    <source>
        <dbReference type="ARBA" id="ARBA00023136"/>
    </source>
</evidence>
<keyword evidence="3" id="KW-0813">Transport</keyword>
<keyword evidence="5 8" id="KW-0812">Transmembrane</keyword>
<dbReference type="EMBL" id="CP089983">
    <property type="protein sequence ID" value="WXB04257.1"/>
    <property type="molecule type" value="Genomic_DNA"/>
</dbReference>
<feature type="transmembrane region" description="Helical" evidence="8">
    <location>
        <begin position="146"/>
        <end position="173"/>
    </location>
</feature>
<evidence type="ECO:0000256" key="6">
    <source>
        <dbReference type="ARBA" id="ARBA00022989"/>
    </source>
</evidence>
<evidence type="ECO:0000256" key="5">
    <source>
        <dbReference type="ARBA" id="ARBA00022692"/>
    </source>
</evidence>
<feature type="transmembrane region" description="Helical" evidence="8">
    <location>
        <begin position="235"/>
        <end position="253"/>
    </location>
</feature>
<comment type="similarity">
    <text evidence="2 8">Belongs to the 4-toluene sulfonate uptake permease (TSUP) (TC 2.A.102) family.</text>
</comment>
<evidence type="ECO:0000256" key="2">
    <source>
        <dbReference type="ARBA" id="ARBA00009142"/>
    </source>
</evidence>
<dbReference type="PANTHER" id="PTHR30269">
    <property type="entry name" value="TRANSMEMBRANE PROTEIN YFCA"/>
    <property type="match status" value="1"/>
</dbReference>
<sequence>MSVLPSFASPEASIVFLVLAAFFAGVVDSIAGGGGLITLPALLATGLPPHLALATNKGQSSFGVVASFVSFWRRDGIERDRVPVAFLGSMLGAIAGALLVLAVRPEPLRPVVMALLVVAAVIVAMPRRMRPQVRAWKNPKAVLAGFALAIGLYDGFFGPGAGSLLIVGFTMLFGDTLTRASGNAKTINLASNLTALSIFALRGNVIWHIALPMAAASATGAFVGSRLAMRRGDRFVGAVVFCVVIAIVVKLGADFVRH</sequence>
<keyword evidence="6 8" id="KW-1133">Transmembrane helix</keyword>